<dbReference type="Proteomes" id="UP000761574">
    <property type="component" value="Unassembled WGS sequence"/>
</dbReference>
<evidence type="ECO:0000313" key="3">
    <source>
        <dbReference type="Proteomes" id="UP000761574"/>
    </source>
</evidence>
<organism evidence="2 3">
    <name type="scientific">Shewanella algidipiscicola</name>
    <dbReference type="NCBI Taxonomy" id="614070"/>
    <lineage>
        <taxon>Bacteria</taxon>
        <taxon>Pseudomonadati</taxon>
        <taxon>Pseudomonadota</taxon>
        <taxon>Gammaproteobacteria</taxon>
        <taxon>Alteromonadales</taxon>
        <taxon>Shewanellaceae</taxon>
        <taxon>Shewanella</taxon>
    </lineage>
</organism>
<sequence>MLCTHCHKTFGVDSLKAQRGKGVNAQIQCPHCQAWLGRSVLLTLLKIGSFYLTVAVLLGGYFASDLRYITTPIAVIATITLLISHMMDQLKVMQAPEMTPIDDSAHRQKYR</sequence>
<evidence type="ECO:0000313" key="2">
    <source>
        <dbReference type="EMBL" id="GIU43149.1"/>
    </source>
</evidence>
<keyword evidence="1" id="KW-0472">Membrane</keyword>
<proteinExistence type="predicted"/>
<reference evidence="2 3" key="1">
    <citation type="submission" date="2021-05" db="EMBL/GenBank/DDBJ databases">
        <title>Molecular characterization for Shewanella algae harboring chromosomal blaOXA-55-like strains isolated from clinical and environment sample.</title>
        <authorList>
            <person name="Ohama Y."/>
            <person name="Aoki K."/>
            <person name="Harada S."/>
            <person name="Moriya K."/>
            <person name="Ishii Y."/>
            <person name="Tateda K."/>
        </authorList>
    </citation>
    <scope>NUCLEOTIDE SEQUENCE [LARGE SCALE GENOMIC DNA]</scope>
    <source>
        <strain evidence="2 3">LMG 23746</strain>
    </source>
</reference>
<dbReference type="EMBL" id="BPFB01000005">
    <property type="protein sequence ID" value="GIU43149.1"/>
    <property type="molecule type" value="Genomic_DNA"/>
</dbReference>
<feature type="transmembrane region" description="Helical" evidence="1">
    <location>
        <begin position="40"/>
        <end position="62"/>
    </location>
</feature>
<evidence type="ECO:0000256" key="1">
    <source>
        <dbReference type="SAM" id="Phobius"/>
    </source>
</evidence>
<keyword evidence="3" id="KW-1185">Reference proteome</keyword>
<keyword evidence="1" id="KW-0812">Transmembrane</keyword>
<name>A0ABQ4P6I6_9GAMM</name>
<comment type="caution">
    <text evidence="2">The sequence shown here is derived from an EMBL/GenBank/DDBJ whole genome shotgun (WGS) entry which is preliminary data.</text>
</comment>
<keyword evidence="1" id="KW-1133">Transmembrane helix</keyword>
<accession>A0ABQ4P6I6</accession>
<gene>
    <name evidence="2" type="ORF">TUM4630_05760</name>
</gene>
<feature type="transmembrane region" description="Helical" evidence="1">
    <location>
        <begin position="68"/>
        <end position="87"/>
    </location>
</feature>
<protein>
    <submittedName>
        <fullName evidence="2">Membrane protein</fullName>
    </submittedName>
</protein>